<sequence length="69" mass="7474">MTASQKEKTAFQSQSEPISDASTSLRTQRCSANAGHTATAWAPLRTPGAFPPTTDNIRDVHDPTNVYQL</sequence>
<evidence type="ECO:0000313" key="2">
    <source>
        <dbReference type="EMBL" id="SOQ50757.1"/>
    </source>
</evidence>
<gene>
    <name evidence="2" type="ORF">SFRICE_008691</name>
</gene>
<accession>A0A2H1WCJ4</accession>
<protein>
    <submittedName>
        <fullName evidence="2">SFRICE_008691</fullName>
    </submittedName>
</protein>
<name>A0A2H1WCJ4_SPOFR</name>
<organism evidence="2">
    <name type="scientific">Spodoptera frugiperda</name>
    <name type="common">Fall armyworm</name>
    <dbReference type="NCBI Taxonomy" id="7108"/>
    <lineage>
        <taxon>Eukaryota</taxon>
        <taxon>Metazoa</taxon>
        <taxon>Ecdysozoa</taxon>
        <taxon>Arthropoda</taxon>
        <taxon>Hexapoda</taxon>
        <taxon>Insecta</taxon>
        <taxon>Pterygota</taxon>
        <taxon>Neoptera</taxon>
        <taxon>Endopterygota</taxon>
        <taxon>Lepidoptera</taxon>
        <taxon>Glossata</taxon>
        <taxon>Ditrysia</taxon>
        <taxon>Noctuoidea</taxon>
        <taxon>Noctuidae</taxon>
        <taxon>Amphipyrinae</taxon>
        <taxon>Spodoptera</taxon>
    </lineage>
</organism>
<feature type="region of interest" description="Disordered" evidence="1">
    <location>
        <begin position="1"/>
        <end position="69"/>
    </location>
</feature>
<dbReference type="EMBL" id="ODYU01007725">
    <property type="protein sequence ID" value="SOQ50757.1"/>
    <property type="molecule type" value="Genomic_DNA"/>
</dbReference>
<feature type="compositionally biased region" description="Polar residues" evidence="1">
    <location>
        <begin position="10"/>
        <end position="36"/>
    </location>
</feature>
<reference evidence="2" key="1">
    <citation type="submission" date="2016-07" db="EMBL/GenBank/DDBJ databases">
        <authorList>
            <person name="Bretaudeau A."/>
        </authorList>
    </citation>
    <scope>NUCLEOTIDE SEQUENCE</scope>
    <source>
        <strain evidence="2">Rice</strain>
        <tissue evidence="2">Whole body</tissue>
    </source>
</reference>
<evidence type="ECO:0000256" key="1">
    <source>
        <dbReference type="SAM" id="MobiDB-lite"/>
    </source>
</evidence>
<dbReference type="AlphaFoldDB" id="A0A2H1WCJ4"/>
<proteinExistence type="predicted"/>